<dbReference type="Pfam" id="PF02210">
    <property type="entry name" value="Laminin_G_2"/>
    <property type="match status" value="1"/>
</dbReference>
<evidence type="ECO:0000259" key="2">
    <source>
        <dbReference type="PROSITE" id="PS50025"/>
    </source>
</evidence>
<accession>A0AAD9ITL3</accession>
<feature type="non-terminal residue" evidence="3">
    <location>
        <position position="1"/>
    </location>
</feature>
<dbReference type="SUPFAM" id="SSF49899">
    <property type="entry name" value="Concanavalin A-like lectins/glucanases"/>
    <property type="match status" value="1"/>
</dbReference>
<sequence>APAGMLLYYGGPAYLLVYMNYLGRLVLGLNTMGSGPGVFNQTMNSGFNDGEWHYIRISRIGNIASLEDIAGRTMARVVFRKFDQANSGTDTALSLNAAELLVGGVINVSVLNTLPSDVPRISLRGCFEAPRFTSSGLTAEPPLLLSFEDQIKSER</sequence>
<name>A0AAD9ITL3_9ANNE</name>
<dbReference type="Proteomes" id="UP001208570">
    <property type="component" value="Unassembled WGS sequence"/>
</dbReference>
<keyword evidence="4" id="KW-1185">Reference proteome</keyword>
<reference evidence="3" key="1">
    <citation type="journal article" date="2023" name="Mol. Biol. Evol.">
        <title>Third-Generation Sequencing Reveals the Adaptive Role of the Epigenome in Three Deep-Sea Polychaetes.</title>
        <authorList>
            <person name="Perez M."/>
            <person name="Aroh O."/>
            <person name="Sun Y."/>
            <person name="Lan Y."/>
            <person name="Juniper S.K."/>
            <person name="Young C.R."/>
            <person name="Angers B."/>
            <person name="Qian P.Y."/>
        </authorList>
    </citation>
    <scope>NUCLEOTIDE SEQUENCE</scope>
    <source>
        <strain evidence="3">P08H-3</strain>
    </source>
</reference>
<evidence type="ECO:0000256" key="1">
    <source>
        <dbReference type="PROSITE-ProRule" id="PRU00122"/>
    </source>
</evidence>
<gene>
    <name evidence="3" type="ORF">LSH36_1266g00005</name>
</gene>
<dbReference type="InterPro" id="IPR001791">
    <property type="entry name" value="Laminin_G"/>
</dbReference>
<dbReference type="Gene3D" id="2.60.120.200">
    <property type="match status" value="1"/>
</dbReference>
<feature type="domain" description="Laminin G" evidence="2">
    <location>
        <begin position="1"/>
        <end position="155"/>
    </location>
</feature>
<dbReference type="PROSITE" id="PS50025">
    <property type="entry name" value="LAM_G_DOMAIN"/>
    <property type="match status" value="1"/>
</dbReference>
<dbReference type="InterPro" id="IPR013320">
    <property type="entry name" value="ConA-like_dom_sf"/>
</dbReference>
<evidence type="ECO:0000313" key="3">
    <source>
        <dbReference type="EMBL" id="KAK2140727.1"/>
    </source>
</evidence>
<dbReference type="CDD" id="cd00110">
    <property type="entry name" value="LamG"/>
    <property type="match status" value="1"/>
</dbReference>
<organism evidence="3 4">
    <name type="scientific">Paralvinella palmiformis</name>
    <dbReference type="NCBI Taxonomy" id="53620"/>
    <lineage>
        <taxon>Eukaryota</taxon>
        <taxon>Metazoa</taxon>
        <taxon>Spiralia</taxon>
        <taxon>Lophotrochozoa</taxon>
        <taxon>Annelida</taxon>
        <taxon>Polychaeta</taxon>
        <taxon>Sedentaria</taxon>
        <taxon>Canalipalpata</taxon>
        <taxon>Terebellida</taxon>
        <taxon>Terebelliformia</taxon>
        <taxon>Alvinellidae</taxon>
        <taxon>Paralvinella</taxon>
    </lineage>
</organism>
<comment type="caution">
    <text evidence="1">Lacks conserved residue(s) required for the propagation of feature annotation.</text>
</comment>
<dbReference type="AlphaFoldDB" id="A0AAD9ITL3"/>
<dbReference type="EMBL" id="JAODUP010001265">
    <property type="protein sequence ID" value="KAK2140727.1"/>
    <property type="molecule type" value="Genomic_DNA"/>
</dbReference>
<comment type="caution">
    <text evidence="3">The sequence shown here is derived from an EMBL/GenBank/DDBJ whole genome shotgun (WGS) entry which is preliminary data.</text>
</comment>
<evidence type="ECO:0000313" key="4">
    <source>
        <dbReference type="Proteomes" id="UP001208570"/>
    </source>
</evidence>
<proteinExistence type="predicted"/>
<protein>
    <recommendedName>
        <fullName evidence="2">Laminin G domain-containing protein</fullName>
    </recommendedName>
</protein>